<dbReference type="AlphaFoldDB" id="X1SYV9"/>
<organism evidence="2">
    <name type="scientific">marine sediment metagenome</name>
    <dbReference type="NCBI Taxonomy" id="412755"/>
    <lineage>
        <taxon>unclassified sequences</taxon>
        <taxon>metagenomes</taxon>
        <taxon>ecological metagenomes</taxon>
    </lineage>
</organism>
<evidence type="ECO:0000256" key="1">
    <source>
        <dbReference type="SAM" id="MobiDB-lite"/>
    </source>
</evidence>
<sequence length="142" mass="15888">KEAKEKVQDTVTLPIDDTSLEGVEEYLSPEKPPEESKETQPPSEKTDEELYEECEPCHVGDAAAKFGIICRELPEEAGASCQLISEMAEDENTTEVEWIKAMVEIAEQAQGEVKEEMVAVVTELTDYLERRNSPLLKELDKG</sequence>
<feature type="non-terminal residue" evidence="2">
    <location>
        <position position="1"/>
    </location>
</feature>
<feature type="region of interest" description="Disordered" evidence="1">
    <location>
        <begin position="1"/>
        <end position="49"/>
    </location>
</feature>
<protein>
    <submittedName>
        <fullName evidence="2">Uncharacterized protein</fullName>
    </submittedName>
</protein>
<reference evidence="2" key="1">
    <citation type="journal article" date="2014" name="Front. Microbiol.">
        <title>High frequency of phylogenetically diverse reductive dehalogenase-homologous genes in deep subseafloor sedimentary metagenomes.</title>
        <authorList>
            <person name="Kawai M."/>
            <person name="Futagami T."/>
            <person name="Toyoda A."/>
            <person name="Takaki Y."/>
            <person name="Nishi S."/>
            <person name="Hori S."/>
            <person name="Arai W."/>
            <person name="Tsubouchi T."/>
            <person name="Morono Y."/>
            <person name="Uchiyama I."/>
            <person name="Ito T."/>
            <person name="Fujiyama A."/>
            <person name="Inagaki F."/>
            <person name="Takami H."/>
        </authorList>
    </citation>
    <scope>NUCLEOTIDE SEQUENCE</scope>
    <source>
        <strain evidence="2">Expedition CK06-06</strain>
    </source>
</reference>
<name>X1SYV9_9ZZZZ</name>
<feature type="non-terminal residue" evidence="2">
    <location>
        <position position="142"/>
    </location>
</feature>
<evidence type="ECO:0000313" key="2">
    <source>
        <dbReference type="EMBL" id="GAI80515.1"/>
    </source>
</evidence>
<proteinExistence type="predicted"/>
<comment type="caution">
    <text evidence="2">The sequence shown here is derived from an EMBL/GenBank/DDBJ whole genome shotgun (WGS) entry which is preliminary data.</text>
</comment>
<dbReference type="EMBL" id="BARW01013496">
    <property type="protein sequence ID" value="GAI80515.1"/>
    <property type="molecule type" value="Genomic_DNA"/>
</dbReference>
<accession>X1SYV9</accession>
<gene>
    <name evidence="2" type="ORF">S12H4_24694</name>
</gene>